<dbReference type="PROSITE" id="PS51257">
    <property type="entry name" value="PROKAR_LIPOPROTEIN"/>
    <property type="match status" value="1"/>
</dbReference>
<feature type="compositionally biased region" description="Low complexity" evidence="1">
    <location>
        <begin position="38"/>
        <end position="51"/>
    </location>
</feature>
<proteinExistence type="predicted"/>
<evidence type="ECO:0000256" key="2">
    <source>
        <dbReference type="SAM" id="SignalP"/>
    </source>
</evidence>
<protein>
    <recommendedName>
        <fullName evidence="5">DUF3558 domain-containing protein</fullName>
    </recommendedName>
</protein>
<feature type="region of interest" description="Disordered" evidence="1">
    <location>
        <begin position="30"/>
        <end position="51"/>
    </location>
</feature>
<evidence type="ECO:0000256" key="1">
    <source>
        <dbReference type="SAM" id="MobiDB-lite"/>
    </source>
</evidence>
<dbReference type="EMBL" id="BONP01000016">
    <property type="protein sequence ID" value="GIG40851.1"/>
    <property type="molecule type" value="Genomic_DNA"/>
</dbReference>
<feature type="signal peptide" evidence="2">
    <location>
        <begin position="1"/>
        <end position="29"/>
    </location>
</feature>
<feature type="region of interest" description="Disordered" evidence="1">
    <location>
        <begin position="98"/>
        <end position="119"/>
    </location>
</feature>
<reference evidence="3 4" key="1">
    <citation type="submission" date="2021-01" db="EMBL/GenBank/DDBJ databases">
        <title>Whole genome shotgun sequence of Cellulomonas phragmiteti NBRC 110785.</title>
        <authorList>
            <person name="Komaki H."/>
            <person name="Tamura T."/>
        </authorList>
    </citation>
    <scope>NUCLEOTIDE SEQUENCE [LARGE SCALE GENOMIC DNA]</scope>
    <source>
        <strain evidence="3 4">NBRC 110785</strain>
    </source>
</reference>
<evidence type="ECO:0000313" key="4">
    <source>
        <dbReference type="Proteomes" id="UP000614741"/>
    </source>
</evidence>
<sequence length="283" mass="28754">MRRAETRYGRAGCLLAVAVGVLLTTGCTSGPDPAPVEPSATGAPAPSAPADPTFEQAVAALTDALVPTAEVRPCEEYEPGSPQEQEHLERLAAELAAERGAATDEEAAAAPSPTPPSCGIEGVEALRAASLTGFAHGPGADVVLPTPGGAARVVEVYELADAEAAAATYARHVADPEEWATDQEIPAAELEGGYYQPRRVVSGAAVSGLDVPDWAATVLSRDEAGFARDGSASSAPVSYGYLWAVRGPLVVRVQVAGDEPGAAAGSAETTLRAFVDALEQPTG</sequence>
<dbReference type="RefSeq" id="WP_203674915.1">
    <property type="nucleotide sequence ID" value="NZ_BONP01000016.1"/>
</dbReference>
<gene>
    <name evidence="3" type="ORF">Cph01nite_26130</name>
</gene>
<name>A0ABQ4DPI8_9CELL</name>
<comment type="caution">
    <text evidence="3">The sequence shown here is derived from an EMBL/GenBank/DDBJ whole genome shotgun (WGS) entry which is preliminary data.</text>
</comment>
<accession>A0ABQ4DPI8</accession>
<dbReference type="Proteomes" id="UP000614741">
    <property type="component" value="Unassembled WGS sequence"/>
</dbReference>
<keyword evidence="4" id="KW-1185">Reference proteome</keyword>
<feature type="chain" id="PRO_5047321650" description="DUF3558 domain-containing protein" evidence="2">
    <location>
        <begin position="30"/>
        <end position="283"/>
    </location>
</feature>
<evidence type="ECO:0008006" key="5">
    <source>
        <dbReference type="Google" id="ProtNLM"/>
    </source>
</evidence>
<keyword evidence="2" id="KW-0732">Signal</keyword>
<evidence type="ECO:0000313" key="3">
    <source>
        <dbReference type="EMBL" id="GIG40851.1"/>
    </source>
</evidence>
<organism evidence="3 4">
    <name type="scientific">Cellulomonas phragmiteti</name>
    <dbReference type="NCBI Taxonomy" id="478780"/>
    <lineage>
        <taxon>Bacteria</taxon>
        <taxon>Bacillati</taxon>
        <taxon>Actinomycetota</taxon>
        <taxon>Actinomycetes</taxon>
        <taxon>Micrococcales</taxon>
        <taxon>Cellulomonadaceae</taxon>
        <taxon>Cellulomonas</taxon>
    </lineage>
</organism>